<proteinExistence type="predicted"/>
<reference evidence="2" key="1">
    <citation type="submission" date="2022-11" db="UniProtKB">
        <authorList>
            <consortium name="WormBaseParasite"/>
        </authorList>
    </citation>
    <scope>IDENTIFICATION</scope>
</reference>
<protein>
    <submittedName>
        <fullName evidence="2">Uncharacterized protein</fullName>
    </submittedName>
</protein>
<organism evidence="1 2">
    <name type="scientific">Panagrolaimus sp. ES5</name>
    <dbReference type="NCBI Taxonomy" id="591445"/>
    <lineage>
        <taxon>Eukaryota</taxon>
        <taxon>Metazoa</taxon>
        <taxon>Ecdysozoa</taxon>
        <taxon>Nematoda</taxon>
        <taxon>Chromadorea</taxon>
        <taxon>Rhabditida</taxon>
        <taxon>Tylenchina</taxon>
        <taxon>Panagrolaimomorpha</taxon>
        <taxon>Panagrolaimoidea</taxon>
        <taxon>Panagrolaimidae</taxon>
        <taxon>Panagrolaimus</taxon>
    </lineage>
</organism>
<name>A0AC34FVK8_9BILA</name>
<accession>A0AC34FVK8</accession>
<evidence type="ECO:0000313" key="1">
    <source>
        <dbReference type="Proteomes" id="UP000887579"/>
    </source>
</evidence>
<dbReference type="WBParaSite" id="ES5_v2.g21376.t1">
    <property type="protein sequence ID" value="ES5_v2.g21376.t1"/>
    <property type="gene ID" value="ES5_v2.g21376"/>
</dbReference>
<evidence type="ECO:0000313" key="2">
    <source>
        <dbReference type="WBParaSite" id="ES5_v2.g21376.t1"/>
    </source>
</evidence>
<sequence length="81" mass="8602">MIILLGLSPQVYSGLKQHAKQVLAHSIATSYMAASLQSKLLSNKPGVLVARLGNSAKQAVGFSSAQVVAFGYQPLKPVWHV</sequence>
<dbReference type="Proteomes" id="UP000887579">
    <property type="component" value="Unplaced"/>
</dbReference>